<proteinExistence type="inferred from homology"/>
<keyword evidence="4 25" id="KW-0812">Transmembrane</keyword>
<organism evidence="27 28">
    <name type="scientific">Peronospora belbahrii</name>
    <dbReference type="NCBI Taxonomy" id="622444"/>
    <lineage>
        <taxon>Eukaryota</taxon>
        <taxon>Sar</taxon>
        <taxon>Stramenopiles</taxon>
        <taxon>Oomycota</taxon>
        <taxon>Peronosporomycetes</taxon>
        <taxon>Peronosporales</taxon>
        <taxon>Peronosporaceae</taxon>
        <taxon>Peronospora</taxon>
    </lineage>
</organism>
<evidence type="ECO:0000256" key="25">
    <source>
        <dbReference type="SAM" id="Phobius"/>
    </source>
</evidence>
<evidence type="ECO:0000256" key="13">
    <source>
        <dbReference type="ARBA" id="ARBA00044893"/>
    </source>
</evidence>
<evidence type="ECO:0000313" key="27">
    <source>
        <dbReference type="EMBL" id="CAH0520075.1"/>
    </source>
</evidence>
<keyword evidence="28" id="KW-1185">Reference proteome</keyword>
<evidence type="ECO:0000256" key="16">
    <source>
        <dbReference type="ARBA" id="ARBA00044900"/>
    </source>
</evidence>
<evidence type="ECO:0000256" key="23">
    <source>
        <dbReference type="ARBA" id="ARBA00045709"/>
    </source>
</evidence>
<evidence type="ECO:0000256" key="19">
    <source>
        <dbReference type="ARBA" id="ARBA00044919"/>
    </source>
</evidence>
<comment type="similarity">
    <text evidence="2">Belongs to the major facilitator superfamily.</text>
</comment>
<feature type="transmembrane region" description="Helical" evidence="25">
    <location>
        <begin position="7"/>
        <end position="25"/>
    </location>
</feature>
<comment type="catalytic activity">
    <reaction evidence="17">
        <text>L-arginyl-glycine(out) = L-arginyl-glycine(in)</text>
        <dbReference type="Rhea" id="RHEA:79391"/>
        <dbReference type="ChEBI" id="CHEBI:229955"/>
    </reaction>
</comment>
<evidence type="ECO:0000256" key="1">
    <source>
        <dbReference type="ARBA" id="ARBA00004155"/>
    </source>
</evidence>
<feature type="transmembrane region" description="Helical" evidence="25">
    <location>
        <begin position="443"/>
        <end position="466"/>
    </location>
</feature>
<dbReference type="PANTHER" id="PTHR23512">
    <property type="entry name" value="MAJOR FACILITATOR SUPERFAMILY DOMAIN-CONTAINING PROTEIN 1"/>
    <property type="match status" value="1"/>
</dbReference>
<dbReference type="InterPro" id="IPR052187">
    <property type="entry name" value="MFSD1"/>
</dbReference>
<feature type="transmembrane region" description="Helical" evidence="25">
    <location>
        <begin position="51"/>
        <end position="75"/>
    </location>
</feature>
<dbReference type="EMBL" id="CAKLCB010000326">
    <property type="protein sequence ID" value="CAH0520075.1"/>
    <property type="molecule type" value="Genomic_DNA"/>
</dbReference>
<comment type="catalytic activity">
    <reaction evidence="15">
        <text>L-arginyl-L-alpha-amino acid(out) = L-arginyl-L-alpha-amino acid(in)</text>
        <dbReference type="Rhea" id="RHEA:79371"/>
        <dbReference type="ChEBI" id="CHEBI:84315"/>
    </reaction>
</comment>
<evidence type="ECO:0000256" key="5">
    <source>
        <dbReference type="ARBA" id="ARBA00022989"/>
    </source>
</evidence>
<evidence type="ECO:0000256" key="4">
    <source>
        <dbReference type="ARBA" id="ARBA00022692"/>
    </source>
</evidence>
<dbReference type="Pfam" id="PF07690">
    <property type="entry name" value="MFS_1"/>
    <property type="match status" value="2"/>
</dbReference>
<comment type="function">
    <text evidence="23">Lysosomal dipeptide uniporter that selectively exports lysine, arginine or histidine-containing dipeptides with a net positive charge from the lysosome lumen into the cytosol. Could play a role in a specific type of protein O-glycosylation indirectly regulating macrophages migration and tissue invasion. Also essential for liver homeostasis.</text>
</comment>
<evidence type="ECO:0000256" key="8">
    <source>
        <dbReference type="ARBA" id="ARBA00044876"/>
    </source>
</evidence>
<evidence type="ECO:0000256" key="20">
    <source>
        <dbReference type="ARBA" id="ARBA00044924"/>
    </source>
</evidence>
<evidence type="ECO:0000256" key="17">
    <source>
        <dbReference type="ARBA" id="ARBA00044903"/>
    </source>
</evidence>
<dbReference type="PANTHER" id="PTHR23512:SF3">
    <property type="entry name" value="MAJOR FACILITATOR SUPERFAMILY DOMAIN-CONTAINING PROTEIN 1"/>
    <property type="match status" value="1"/>
</dbReference>
<evidence type="ECO:0000313" key="28">
    <source>
        <dbReference type="Proteomes" id="UP001158986"/>
    </source>
</evidence>
<name>A0ABN8D4Z0_9STRA</name>
<evidence type="ECO:0000256" key="9">
    <source>
        <dbReference type="ARBA" id="ARBA00044878"/>
    </source>
</evidence>
<dbReference type="SUPFAM" id="SSF103473">
    <property type="entry name" value="MFS general substrate transporter"/>
    <property type="match status" value="2"/>
</dbReference>
<dbReference type="InterPro" id="IPR011701">
    <property type="entry name" value="MFS"/>
</dbReference>
<comment type="catalytic activity">
    <reaction evidence="13">
        <text>L-alpha-aminoacyl-L-lysine(out) = L-alpha-aminoacyl-L-lysine(in)</text>
        <dbReference type="Rhea" id="RHEA:79383"/>
        <dbReference type="ChEBI" id="CHEBI:229966"/>
    </reaction>
</comment>
<protein>
    <recommendedName>
        <fullName evidence="21">Lysosomal dipeptide transporter MFSD1</fullName>
    </recommendedName>
    <alternativeName>
        <fullName evidence="22">Major facilitator superfamily domain-containing protein 1</fullName>
    </alternativeName>
</protein>
<comment type="caution">
    <text evidence="27">The sequence shown here is derived from an EMBL/GenBank/DDBJ whole genome shotgun (WGS) entry which is preliminary data.</text>
</comment>
<feature type="transmembrane region" description="Helical" evidence="25">
    <location>
        <begin position="360"/>
        <end position="378"/>
    </location>
</feature>
<comment type="catalytic activity">
    <reaction evidence="20">
        <text>L-lysyl-glycine(out) = L-lysyl-glycine(in)</text>
        <dbReference type="Rhea" id="RHEA:79407"/>
        <dbReference type="ChEBI" id="CHEBI:191202"/>
    </reaction>
</comment>
<comment type="subcellular location">
    <subcellularLocation>
        <location evidence="1">Lysosome membrane</location>
        <topology evidence="1">Multi-pass membrane protein</topology>
    </subcellularLocation>
</comment>
<evidence type="ECO:0000256" key="6">
    <source>
        <dbReference type="ARBA" id="ARBA00023136"/>
    </source>
</evidence>
<evidence type="ECO:0000256" key="15">
    <source>
        <dbReference type="ARBA" id="ARBA00044899"/>
    </source>
</evidence>
<feature type="transmembrane region" description="Helical" evidence="25">
    <location>
        <begin position="229"/>
        <end position="247"/>
    </location>
</feature>
<reference evidence="27 28" key="1">
    <citation type="submission" date="2021-11" db="EMBL/GenBank/DDBJ databases">
        <authorList>
            <person name="Islam A."/>
            <person name="Islam S."/>
            <person name="Flora M.S."/>
            <person name="Rahman M."/>
            <person name="Ziaur R.M."/>
            <person name="Epstein J.H."/>
            <person name="Hassan M."/>
            <person name="Klassen M."/>
            <person name="Woodard K."/>
            <person name="Webb A."/>
            <person name="Webby R.J."/>
            <person name="El Zowalaty M.E."/>
        </authorList>
    </citation>
    <scope>NUCLEOTIDE SEQUENCE [LARGE SCALE GENOMIC DNA]</scope>
    <source>
        <strain evidence="27">Pbs1</strain>
    </source>
</reference>
<feature type="transmembrane region" description="Helical" evidence="25">
    <location>
        <begin position="175"/>
        <end position="196"/>
    </location>
</feature>
<keyword evidence="6 25" id="KW-0472">Membrane</keyword>
<evidence type="ECO:0000256" key="2">
    <source>
        <dbReference type="ARBA" id="ARBA00008335"/>
    </source>
</evidence>
<evidence type="ECO:0000256" key="18">
    <source>
        <dbReference type="ARBA" id="ARBA00044912"/>
    </source>
</evidence>
<feature type="transmembrane region" description="Helical" evidence="25">
    <location>
        <begin position="82"/>
        <end position="107"/>
    </location>
</feature>
<comment type="catalytic activity">
    <reaction evidence="14">
        <text>L-aspartyl-L-lysine(out) = L-aspartyl-L-lysine(in)</text>
        <dbReference type="Rhea" id="RHEA:79411"/>
        <dbReference type="ChEBI" id="CHEBI:229953"/>
    </reaction>
</comment>
<comment type="catalytic activity">
    <reaction evidence="10">
        <text>L-alpha-aminoacyl-L-arginine(out) = L-alpha-aminoacyl-L-arginine(in)</text>
        <dbReference type="Rhea" id="RHEA:79367"/>
        <dbReference type="ChEBI" id="CHEBI:229968"/>
    </reaction>
</comment>
<comment type="catalytic activity">
    <reaction evidence="8">
        <text>L-lysyl-L-alanine(out) = L-lysyl-L-alanine(in)</text>
        <dbReference type="Rhea" id="RHEA:79399"/>
        <dbReference type="ChEBI" id="CHEBI:229954"/>
    </reaction>
</comment>
<dbReference type="PROSITE" id="PS50850">
    <property type="entry name" value="MFS"/>
    <property type="match status" value="1"/>
</dbReference>
<accession>A0ABN8D4Z0</accession>
<comment type="subunit">
    <text evidence="24">Homodimer. Interacts with lysosomal protein GLMP (via lumenal domain); the interaction starts while both proteins are still in the endoplasmic reticulum and is required for stabilization of MFSD1 in lysosomes but has no direct effect on its targeting to lysosomes or transporter activity.</text>
</comment>
<evidence type="ECO:0000256" key="14">
    <source>
        <dbReference type="ARBA" id="ARBA00044898"/>
    </source>
</evidence>
<keyword evidence="3" id="KW-0813">Transport</keyword>
<evidence type="ECO:0000256" key="12">
    <source>
        <dbReference type="ARBA" id="ARBA00044891"/>
    </source>
</evidence>
<dbReference type="Proteomes" id="UP001158986">
    <property type="component" value="Unassembled WGS sequence"/>
</dbReference>
<keyword evidence="5 25" id="KW-1133">Transmembrane helix</keyword>
<comment type="catalytic activity">
    <reaction evidence="12">
        <text>L-lysyl-L-alpha-amino acid(out) = L-lysyl-L-alpha-amino acid(in)</text>
        <dbReference type="Rhea" id="RHEA:79387"/>
        <dbReference type="ChEBI" id="CHEBI:229965"/>
    </reaction>
</comment>
<keyword evidence="7" id="KW-0458">Lysosome</keyword>
<comment type="catalytic activity">
    <reaction evidence="16">
        <text>L-lysyl-L-lysine(out) = L-lysyl-L-lysine(in)</text>
        <dbReference type="Rhea" id="RHEA:79403"/>
        <dbReference type="ChEBI" id="CHEBI:229956"/>
    </reaction>
</comment>
<gene>
    <name evidence="27" type="ORF">PBS001_LOCUS6578</name>
</gene>
<comment type="catalytic activity">
    <reaction evidence="18">
        <text>L-histidyl-L-alpha-amino acid(out) = L-histidyl-L-alpha-amino acid(in)</text>
        <dbReference type="Rhea" id="RHEA:79379"/>
        <dbReference type="ChEBI" id="CHEBI:229964"/>
    </reaction>
</comment>
<evidence type="ECO:0000256" key="11">
    <source>
        <dbReference type="ARBA" id="ARBA00044884"/>
    </source>
</evidence>
<evidence type="ECO:0000256" key="24">
    <source>
        <dbReference type="ARBA" id="ARBA00046376"/>
    </source>
</evidence>
<evidence type="ECO:0000259" key="26">
    <source>
        <dbReference type="PROSITE" id="PS50850"/>
    </source>
</evidence>
<feature type="transmembrane region" description="Helical" evidence="25">
    <location>
        <begin position="410"/>
        <end position="431"/>
    </location>
</feature>
<comment type="catalytic activity">
    <reaction evidence="9">
        <text>L-histidyl-glycine(out) = L-histidyl-glycine(in)</text>
        <dbReference type="Rhea" id="RHEA:79395"/>
        <dbReference type="ChEBI" id="CHEBI:229957"/>
    </reaction>
</comment>
<feature type="transmembrane region" description="Helical" evidence="25">
    <location>
        <begin position="385"/>
        <end position="404"/>
    </location>
</feature>
<comment type="catalytic activity">
    <reaction evidence="11">
        <text>L-alpha-aminoacyl-L-histidine(out) = L-alpha-aminoacyl-L-histidine(in)</text>
        <dbReference type="Rhea" id="RHEA:79375"/>
        <dbReference type="ChEBI" id="CHEBI:229967"/>
    </reaction>
</comment>
<dbReference type="Gene3D" id="1.20.1250.20">
    <property type="entry name" value="MFS general substrate transporter like domains"/>
    <property type="match status" value="2"/>
</dbReference>
<sequence length="534" mass="58157">MEKSELRVRWLVLVLSCIVMIGNYYCFDNPSALKSQLQQHFDMIPKDRYEFFFNLLYTLYSIPNIVLPFFGGVLVDRFGARVMLFVFSTAILTGQVIFATGCSLSSFNLMLFGRVVFGFGGESLGVAQGTLVASWFKNSELALALGINLSVARLGSVINNELSPIVAQASNVSTALWVGVIMCLASTFTVLLVIPIDKRGEKLAKINHNAEAAAAEIVHFSDVKHFRPAFWLLALSCLVVYGCVIPFNNVASSLLLERDFFKEPPEQCRRCGEGFYINEVNCQDIAVGCPSVPPYGWPLPLLSANCTIKEPQDQLYCSTSPPLILGDNINCDDDAWKLGPLTNTYCAAKMDAAQKAATPMSIPYIISAVISPFLGFVVDRVGLHAFLALVAPLALTAVHVMLGLTQVTLYVPLVLQGVAYSVFAAALWPSIPYVVEAKHVGTAYGAVTAIQNIGLALFPLAVAAEFNHDDRYIPSVELLFVSFGVLGSLVGIALNVVDYQNGSILNRTKAIDRRVALMMEEDAIDNEALLPAEK</sequence>
<evidence type="ECO:0000256" key="7">
    <source>
        <dbReference type="ARBA" id="ARBA00023228"/>
    </source>
</evidence>
<evidence type="ECO:0000256" key="22">
    <source>
        <dbReference type="ARBA" id="ARBA00045018"/>
    </source>
</evidence>
<evidence type="ECO:0000256" key="21">
    <source>
        <dbReference type="ARBA" id="ARBA00044985"/>
    </source>
</evidence>
<dbReference type="InterPro" id="IPR020846">
    <property type="entry name" value="MFS_dom"/>
</dbReference>
<dbReference type="InterPro" id="IPR036259">
    <property type="entry name" value="MFS_trans_sf"/>
</dbReference>
<evidence type="ECO:0000256" key="3">
    <source>
        <dbReference type="ARBA" id="ARBA00022448"/>
    </source>
</evidence>
<feature type="domain" description="Major facilitator superfamily (MFS) profile" evidence="26">
    <location>
        <begin position="1"/>
        <end position="499"/>
    </location>
</feature>
<comment type="catalytic activity">
    <reaction evidence="19">
        <text>L-alanyl-L-lysine(out) = L-alanyl-L-lysine(in)</text>
        <dbReference type="Rhea" id="RHEA:79415"/>
        <dbReference type="ChEBI" id="CHEBI:192470"/>
    </reaction>
</comment>
<feature type="transmembrane region" description="Helical" evidence="25">
    <location>
        <begin position="478"/>
        <end position="497"/>
    </location>
</feature>
<evidence type="ECO:0000256" key="10">
    <source>
        <dbReference type="ARBA" id="ARBA00044881"/>
    </source>
</evidence>